<comment type="caution">
    <text evidence="1">The sequence shown here is derived from an EMBL/GenBank/DDBJ whole genome shotgun (WGS) entry which is preliminary data.</text>
</comment>
<name>D4VE06_PHOVU</name>
<proteinExistence type="predicted"/>
<organism evidence="1 2">
    <name type="scientific">Phocaeicola vulgatus PC510</name>
    <dbReference type="NCBI Taxonomy" id="702446"/>
    <lineage>
        <taxon>Bacteria</taxon>
        <taxon>Pseudomonadati</taxon>
        <taxon>Bacteroidota</taxon>
        <taxon>Bacteroidia</taxon>
        <taxon>Bacteroidales</taxon>
        <taxon>Bacteroidaceae</taxon>
        <taxon>Phocaeicola</taxon>
    </lineage>
</organism>
<sequence length="63" mass="7380">MAIFVSRPALFVFIQFMFTVKLVLTVEKRIDYNEENIILDRNLYMYGRCGFGSHARGWAVLFA</sequence>
<evidence type="ECO:0000313" key="2">
    <source>
        <dbReference type="Proteomes" id="UP000004563"/>
    </source>
</evidence>
<dbReference type="AlphaFoldDB" id="D4VE06"/>
<accession>D4VE06</accession>
<evidence type="ECO:0000313" key="1">
    <source>
        <dbReference type="EMBL" id="EFG15862.1"/>
    </source>
</evidence>
<dbReference type="Proteomes" id="UP000004563">
    <property type="component" value="Unassembled WGS sequence"/>
</dbReference>
<reference evidence="1 2" key="1">
    <citation type="journal article" date="2011" name="J. Bacteriol.">
        <title>Draft genome sequence of Bacteroides vulgatus PC510, a strain isolated from human feces.</title>
        <authorList>
            <person name="Cuiv P.O."/>
            <person name="Klaassens E.S."/>
            <person name="Durkin A.S."/>
            <person name="Harkins D.M."/>
            <person name="Foster L."/>
            <person name="McCorrison J."/>
            <person name="Torralba M."/>
            <person name="Nelson K.E."/>
            <person name="Morrison M."/>
        </authorList>
    </citation>
    <scope>NUCLEOTIDE SEQUENCE [LARGE SCALE GENOMIC DNA]</scope>
    <source>
        <strain evidence="1 2">PC510</strain>
    </source>
</reference>
<dbReference type="EMBL" id="ADKO01000115">
    <property type="protein sequence ID" value="EFG15862.1"/>
    <property type="molecule type" value="Genomic_DNA"/>
</dbReference>
<gene>
    <name evidence="1" type="ORF">CUU_2507</name>
</gene>
<protein>
    <submittedName>
        <fullName evidence="1">Uncharacterized protein</fullName>
    </submittedName>
</protein>